<dbReference type="Pfam" id="PF14815">
    <property type="entry name" value="NUDIX_4"/>
    <property type="match status" value="1"/>
</dbReference>
<protein>
    <recommendedName>
        <fullName evidence="4 13">Adenine DNA glycosylase</fullName>
        <ecNumber evidence="3 13">3.2.2.31</ecNumber>
    </recommendedName>
</protein>
<evidence type="ECO:0000256" key="13">
    <source>
        <dbReference type="RuleBase" id="RU365096"/>
    </source>
</evidence>
<dbReference type="InterPro" id="IPR029119">
    <property type="entry name" value="MutY_C"/>
</dbReference>
<evidence type="ECO:0000256" key="7">
    <source>
        <dbReference type="ARBA" id="ARBA00022763"/>
    </source>
</evidence>
<evidence type="ECO:0000256" key="9">
    <source>
        <dbReference type="ARBA" id="ARBA00023004"/>
    </source>
</evidence>
<dbReference type="OrthoDB" id="10248838at2759"/>
<feature type="region of interest" description="Disordered" evidence="14">
    <location>
        <begin position="327"/>
        <end position="403"/>
    </location>
</feature>
<keyword evidence="12 13" id="KW-0326">Glycosidase</keyword>
<keyword evidence="17" id="KW-1185">Reference proteome</keyword>
<evidence type="ECO:0000256" key="3">
    <source>
        <dbReference type="ARBA" id="ARBA00012045"/>
    </source>
</evidence>
<dbReference type="InterPro" id="IPR015797">
    <property type="entry name" value="NUDIX_hydrolase-like_dom_sf"/>
</dbReference>
<dbReference type="GO" id="GO:0005634">
    <property type="term" value="C:nucleus"/>
    <property type="evidence" value="ECO:0007669"/>
    <property type="project" value="TreeGrafter"/>
</dbReference>
<evidence type="ECO:0000256" key="8">
    <source>
        <dbReference type="ARBA" id="ARBA00022801"/>
    </source>
</evidence>
<evidence type="ECO:0000313" key="16">
    <source>
        <dbReference type="EMBL" id="KAF2004591.1"/>
    </source>
</evidence>
<reference evidence="16" key="1">
    <citation type="journal article" date="2020" name="Stud. Mycol.">
        <title>101 Dothideomycetes genomes: a test case for predicting lifestyles and emergence of pathogens.</title>
        <authorList>
            <person name="Haridas S."/>
            <person name="Albert R."/>
            <person name="Binder M."/>
            <person name="Bloem J."/>
            <person name="Labutti K."/>
            <person name="Salamov A."/>
            <person name="Andreopoulos B."/>
            <person name="Baker S."/>
            <person name="Barry K."/>
            <person name="Bills G."/>
            <person name="Bluhm B."/>
            <person name="Cannon C."/>
            <person name="Castanera R."/>
            <person name="Culley D."/>
            <person name="Daum C."/>
            <person name="Ezra D."/>
            <person name="Gonzalez J."/>
            <person name="Henrissat B."/>
            <person name="Kuo A."/>
            <person name="Liang C."/>
            <person name="Lipzen A."/>
            <person name="Lutzoni F."/>
            <person name="Magnuson J."/>
            <person name="Mondo S."/>
            <person name="Nolan M."/>
            <person name="Ohm R."/>
            <person name="Pangilinan J."/>
            <person name="Park H.-J."/>
            <person name="Ramirez L."/>
            <person name="Alfaro M."/>
            <person name="Sun H."/>
            <person name="Tritt A."/>
            <person name="Yoshinaga Y."/>
            <person name="Zwiers L.-H."/>
            <person name="Turgeon B."/>
            <person name="Goodwin S."/>
            <person name="Spatafora J."/>
            <person name="Crous P."/>
            <person name="Grigoriev I."/>
        </authorList>
    </citation>
    <scope>NUCLEOTIDE SEQUENCE</scope>
    <source>
        <strain evidence="16">CBS 123094</strain>
    </source>
</reference>
<evidence type="ECO:0000256" key="11">
    <source>
        <dbReference type="ARBA" id="ARBA00023204"/>
    </source>
</evidence>
<dbReference type="EC" id="3.2.2.31" evidence="3 13"/>
<dbReference type="InterPro" id="IPR044298">
    <property type="entry name" value="MIG/MutY"/>
</dbReference>
<evidence type="ECO:0000256" key="10">
    <source>
        <dbReference type="ARBA" id="ARBA00023014"/>
    </source>
</evidence>
<evidence type="ECO:0000256" key="14">
    <source>
        <dbReference type="SAM" id="MobiDB-lite"/>
    </source>
</evidence>
<evidence type="ECO:0000256" key="1">
    <source>
        <dbReference type="ARBA" id="ARBA00000843"/>
    </source>
</evidence>
<feature type="region of interest" description="Disordered" evidence="14">
    <location>
        <begin position="1"/>
        <end position="21"/>
    </location>
</feature>
<dbReference type="GO" id="GO:0034039">
    <property type="term" value="F:8-oxo-7,8-dihydroguanine DNA N-glycosylase activity"/>
    <property type="evidence" value="ECO:0007669"/>
    <property type="project" value="TreeGrafter"/>
</dbReference>
<dbReference type="FunFam" id="1.10.340.30:FF:000002">
    <property type="entry name" value="Adenine DNA glycosylase"/>
    <property type="match status" value="1"/>
</dbReference>
<comment type="function">
    <text evidence="13">Adenine glycosylase active on G-A mispairs.</text>
</comment>
<dbReference type="CDD" id="cd03431">
    <property type="entry name" value="NUDIX_DNA_Glycosylase_C-MutY"/>
    <property type="match status" value="1"/>
</dbReference>
<dbReference type="InterPro" id="IPR000445">
    <property type="entry name" value="HhH_motif"/>
</dbReference>
<dbReference type="SMART" id="SM00478">
    <property type="entry name" value="ENDO3c"/>
    <property type="match status" value="1"/>
</dbReference>
<dbReference type="InterPro" id="IPR003651">
    <property type="entry name" value="Endonuclease3_FeS-loop_motif"/>
</dbReference>
<sequence>MTRRIPKTPKKPTKPENVNALGVTEPAEPDLTAIPPSRHHVDSYHWPLLLSKPATCDALLKWFEGIEEEREMPWRKKWIDLEAWEGDEEDGRKELATRAYEVWVSEIMLQQTRVSTVISYFNNWISKWPTVQDLAKANHDEVLSAWKGLGYYSRATRLHQGAQDVVKKRDKICPVPGTAQELKEVPGIGPYTAGAISSIAFGEAEPLLDGNVARVLSRQLGLYADVKEKKPVDFLWKVAGRLVQQVSGYPEIRRSAVPGQWNQALMELGSTICTPRPKCDECPIRNTCRAFAEGQMLVEKKRPSSVLDIEDACSLCEQLDTEDLATTSLGGEVEDEEVEKKAKPGKKRKLEIKETNKISHYFSGGSSKTRSNAPSENNENLEALSANSSKKRKSPSTSADPKSSALYCSLFPKKAVKKKAREEECNVCVIELRTSNGDSKWLIEQRPAKGLLASLWQFPQDTITMSEASASYRRTSAQRFLSALSLHDVESKDVEYKGETGSLTHIFSHLRLTMHVQWFRIPADTGAPFDATGAGPPKRKWVNTEAMDHETLSTGMRRCWELVKSQLSTPSSP</sequence>
<dbReference type="GO" id="GO:0006298">
    <property type="term" value="P:mismatch repair"/>
    <property type="evidence" value="ECO:0007669"/>
    <property type="project" value="TreeGrafter"/>
</dbReference>
<dbReference type="SUPFAM" id="SSF48150">
    <property type="entry name" value="DNA-glycosylase"/>
    <property type="match status" value="1"/>
</dbReference>
<keyword evidence="5" id="KW-0004">4Fe-4S</keyword>
<dbReference type="Gene3D" id="3.90.79.10">
    <property type="entry name" value="Nucleoside Triphosphate Pyrophosphohydrolase"/>
    <property type="match status" value="1"/>
</dbReference>
<keyword evidence="7 13" id="KW-0227">DNA damage</keyword>
<keyword evidence="8" id="KW-0378">Hydrolase</keyword>
<dbReference type="GO" id="GO:0006285">
    <property type="term" value="P:base-excision repair, AP site formation"/>
    <property type="evidence" value="ECO:0007669"/>
    <property type="project" value="UniProtKB-ARBA"/>
</dbReference>
<dbReference type="Pfam" id="PF00633">
    <property type="entry name" value="HHH"/>
    <property type="match status" value="1"/>
</dbReference>
<feature type="compositionally biased region" description="Low complexity" evidence="14">
    <location>
        <begin position="371"/>
        <end position="388"/>
    </location>
</feature>
<dbReference type="SUPFAM" id="SSF55811">
    <property type="entry name" value="Nudix"/>
    <property type="match status" value="1"/>
</dbReference>
<organism evidence="16 17">
    <name type="scientific">Amniculicola lignicola CBS 123094</name>
    <dbReference type="NCBI Taxonomy" id="1392246"/>
    <lineage>
        <taxon>Eukaryota</taxon>
        <taxon>Fungi</taxon>
        <taxon>Dikarya</taxon>
        <taxon>Ascomycota</taxon>
        <taxon>Pezizomycotina</taxon>
        <taxon>Dothideomycetes</taxon>
        <taxon>Pleosporomycetidae</taxon>
        <taxon>Pleosporales</taxon>
        <taxon>Amniculicolaceae</taxon>
        <taxon>Amniculicola</taxon>
    </lineage>
</organism>
<feature type="compositionally biased region" description="Basic residues" evidence="14">
    <location>
        <begin position="1"/>
        <end position="12"/>
    </location>
</feature>
<dbReference type="Pfam" id="PF00730">
    <property type="entry name" value="HhH-GPD"/>
    <property type="match status" value="1"/>
</dbReference>
<dbReference type="AlphaFoldDB" id="A0A6A5WWR9"/>
<dbReference type="InterPro" id="IPR023170">
    <property type="entry name" value="HhH_base_excis_C"/>
</dbReference>
<dbReference type="Gene3D" id="1.10.340.30">
    <property type="entry name" value="Hypothetical protein, domain 2"/>
    <property type="match status" value="1"/>
</dbReference>
<dbReference type="PANTHER" id="PTHR42944:SF1">
    <property type="entry name" value="ADENINE DNA GLYCOSYLASE"/>
    <property type="match status" value="1"/>
</dbReference>
<gene>
    <name evidence="16" type="ORF">P154DRAFT_571807</name>
</gene>
<dbReference type="GO" id="GO:0051539">
    <property type="term" value="F:4 iron, 4 sulfur cluster binding"/>
    <property type="evidence" value="ECO:0007669"/>
    <property type="project" value="UniProtKB-UniRule"/>
</dbReference>
<dbReference type="GO" id="GO:0032357">
    <property type="term" value="F:oxidized purine DNA binding"/>
    <property type="evidence" value="ECO:0007669"/>
    <property type="project" value="TreeGrafter"/>
</dbReference>
<dbReference type="Proteomes" id="UP000799779">
    <property type="component" value="Unassembled WGS sequence"/>
</dbReference>
<dbReference type="SMART" id="SM00525">
    <property type="entry name" value="FES"/>
    <property type="match status" value="1"/>
</dbReference>
<proteinExistence type="inferred from homology"/>
<evidence type="ECO:0000259" key="15">
    <source>
        <dbReference type="SMART" id="SM00478"/>
    </source>
</evidence>
<dbReference type="Gene3D" id="1.10.1670.10">
    <property type="entry name" value="Helix-hairpin-Helix base-excision DNA repair enzymes (C-terminal)"/>
    <property type="match status" value="1"/>
</dbReference>
<accession>A0A6A5WWR9</accession>
<dbReference type="GO" id="GO:0000701">
    <property type="term" value="F:purine-specific mismatch base pair DNA N-glycosylase activity"/>
    <property type="evidence" value="ECO:0007669"/>
    <property type="project" value="UniProtKB-EC"/>
</dbReference>
<evidence type="ECO:0000256" key="5">
    <source>
        <dbReference type="ARBA" id="ARBA00022485"/>
    </source>
</evidence>
<evidence type="ECO:0000256" key="6">
    <source>
        <dbReference type="ARBA" id="ARBA00022723"/>
    </source>
</evidence>
<dbReference type="GO" id="GO:0035485">
    <property type="term" value="F:adenine/guanine mispair binding"/>
    <property type="evidence" value="ECO:0007669"/>
    <property type="project" value="TreeGrafter"/>
</dbReference>
<comment type="cofactor">
    <cofactor evidence="13">
        <name>[4Fe-4S] cluster</name>
        <dbReference type="ChEBI" id="CHEBI:49883"/>
    </cofactor>
    <text evidence="13">Binds 1 [4Fe-4S] cluster.</text>
</comment>
<dbReference type="PANTHER" id="PTHR42944">
    <property type="entry name" value="ADENINE DNA GLYCOSYLASE"/>
    <property type="match status" value="1"/>
</dbReference>
<dbReference type="CDD" id="cd00056">
    <property type="entry name" value="ENDO3c"/>
    <property type="match status" value="1"/>
</dbReference>
<feature type="domain" description="HhH-GPD" evidence="15">
    <location>
        <begin position="108"/>
        <end position="271"/>
    </location>
</feature>
<dbReference type="EMBL" id="ML977566">
    <property type="protein sequence ID" value="KAF2004591.1"/>
    <property type="molecule type" value="Genomic_DNA"/>
</dbReference>
<evidence type="ECO:0000313" key="17">
    <source>
        <dbReference type="Proteomes" id="UP000799779"/>
    </source>
</evidence>
<evidence type="ECO:0000256" key="2">
    <source>
        <dbReference type="ARBA" id="ARBA00008343"/>
    </source>
</evidence>
<comment type="catalytic activity">
    <reaction evidence="1 13">
        <text>Hydrolyzes free adenine bases from 7,8-dihydro-8-oxoguanine:adenine mismatched double-stranded DNA, leaving an apurinic site.</text>
        <dbReference type="EC" id="3.2.2.31"/>
    </reaction>
</comment>
<name>A0A6A5WWR9_9PLEO</name>
<dbReference type="InterPro" id="IPR011257">
    <property type="entry name" value="DNA_glycosylase"/>
</dbReference>
<keyword evidence="11" id="KW-0234">DNA repair</keyword>
<keyword evidence="10" id="KW-0411">Iron-sulfur</keyword>
<dbReference type="GO" id="GO:0046872">
    <property type="term" value="F:metal ion binding"/>
    <property type="evidence" value="ECO:0007669"/>
    <property type="project" value="UniProtKB-UniRule"/>
</dbReference>
<evidence type="ECO:0000256" key="4">
    <source>
        <dbReference type="ARBA" id="ARBA00022023"/>
    </source>
</evidence>
<keyword evidence="6" id="KW-0479">Metal-binding</keyword>
<comment type="similarity">
    <text evidence="2 13">Belongs to the Nth/MutY family.</text>
</comment>
<evidence type="ECO:0000256" key="12">
    <source>
        <dbReference type="ARBA" id="ARBA00023295"/>
    </source>
</evidence>
<dbReference type="InterPro" id="IPR003265">
    <property type="entry name" value="HhH-GPD_domain"/>
</dbReference>
<keyword evidence="9 13" id="KW-0408">Iron</keyword>